<protein>
    <submittedName>
        <fullName evidence="3 4">Uncharacterized protein</fullName>
    </submittedName>
</protein>
<dbReference type="OrthoDB" id="10621005at2759"/>
<dbReference type="EnsemblMetazoa" id="SSS_567s_mrna">
    <property type="protein sequence ID" value="KAF7496106.1"/>
    <property type="gene ID" value="SSS_567"/>
</dbReference>
<name>A0A834RG57_SARSC</name>
<keyword evidence="5" id="KW-1185">Reference proteome</keyword>
<evidence type="ECO:0000256" key="1">
    <source>
        <dbReference type="SAM" id="Coils"/>
    </source>
</evidence>
<evidence type="ECO:0000313" key="3">
    <source>
        <dbReference type="EMBL" id="KAF7496106.1"/>
    </source>
</evidence>
<sequence>MSSSIQKAKTIIVDNIQTRLEELSDALDQLYNVLDNELNSIGSLDEINTILIEGFMNVIENRPPFDVVAEENEEEEEGNDDDDDNDNDNDNENDSNLENNADCNNVVSKSKDIENIIKMINSW</sequence>
<reference evidence="5" key="1">
    <citation type="journal article" date="2020" name="PLoS Negl. Trop. Dis.">
        <title>High-quality nuclear genome for Sarcoptes scabiei-A critical resource for a neglected parasite.</title>
        <authorList>
            <person name="Korhonen P.K."/>
            <person name="Gasser R.B."/>
            <person name="Ma G."/>
            <person name="Wang T."/>
            <person name="Stroehlein A.J."/>
            <person name="Young N.D."/>
            <person name="Ang C.S."/>
            <person name="Fernando D.D."/>
            <person name="Lu H.C."/>
            <person name="Taylor S."/>
            <person name="Reynolds S.L."/>
            <person name="Mofiz E."/>
            <person name="Najaraj S.H."/>
            <person name="Gowda H."/>
            <person name="Madugundu A."/>
            <person name="Renuse S."/>
            <person name="Holt D."/>
            <person name="Pandey A."/>
            <person name="Papenfuss A.T."/>
            <person name="Fischer K."/>
        </authorList>
    </citation>
    <scope>NUCLEOTIDE SEQUENCE [LARGE SCALE GENOMIC DNA]</scope>
</reference>
<reference evidence="4" key="3">
    <citation type="submission" date="2022-06" db="UniProtKB">
        <authorList>
            <consortium name="EnsemblMetazoa"/>
        </authorList>
    </citation>
    <scope>IDENTIFICATION</scope>
</reference>
<reference evidence="3" key="2">
    <citation type="submission" date="2020-01" db="EMBL/GenBank/DDBJ databases">
        <authorList>
            <person name="Korhonen P.K.K."/>
            <person name="Guangxu M.G."/>
            <person name="Wang T.W."/>
            <person name="Stroehlein A.J.S."/>
            <person name="Young N.D."/>
            <person name="Ang C.-S.A."/>
            <person name="Fernando D.W.F."/>
            <person name="Lu H.L."/>
            <person name="Taylor S.T."/>
            <person name="Ehtesham M.E.M."/>
            <person name="Najaraj S.H.N."/>
            <person name="Harsha G.H.G."/>
            <person name="Madugundu A.M."/>
            <person name="Renuse S.R."/>
            <person name="Holt D.H."/>
            <person name="Pandey A.P."/>
            <person name="Papenfuss A.P."/>
            <person name="Gasser R.B.G."/>
            <person name="Fischer K.F."/>
        </authorList>
    </citation>
    <scope>NUCLEOTIDE SEQUENCE</scope>
    <source>
        <strain evidence="3">SSS_KF_BRIS2020</strain>
    </source>
</reference>
<feature type="coiled-coil region" evidence="1">
    <location>
        <begin position="13"/>
        <end position="40"/>
    </location>
</feature>
<evidence type="ECO:0000313" key="4">
    <source>
        <dbReference type="EnsemblMetazoa" id="KAF7496106.1"/>
    </source>
</evidence>
<feature type="compositionally biased region" description="Acidic residues" evidence="2">
    <location>
        <begin position="68"/>
        <end position="95"/>
    </location>
</feature>
<dbReference type="AlphaFoldDB" id="A0A834RG57"/>
<proteinExistence type="predicted"/>
<evidence type="ECO:0000256" key="2">
    <source>
        <dbReference type="SAM" id="MobiDB-lite"/>
    </source>
</evidence>
<feature type="region of interest" description="Disordered" evidence="2">
    <location>
        <begin position="63"/>
        <end position="106"/>
    </location>
</feature>
<organism evidence="3">
    <name type="scientific">Sarcoptes scabiei</name>
    <name type="common">Itch mite</name>
    <name type="synonym">Acarus scabiei</name>
    <dbReference type="NCBI Taxonomy" id="52283"/>
    <lineage>
        <taxon>Eukaryota</taxon>
        <taxon>Metazoa</taxon>
        <taxon>Ecdysozoa</taxon>
        <taxon>Arthropoda</taxon>
        <taxon>Chelicerata</taxon>
        <taxon>Arachnida</taxon>
        <taxon>Acari</taxon>
        <taxon>Acariformes</taxon>
        <taxon>Sarcoptiformes</taxon>
        <taxon>Astigmata</taxon>
        <taxon>Psoroptidia</taxon>
        <taxon>Sarcoptoidea</taxon>
        <taxon>Sarcoptidae</taxon>
        <taxon>Sarcoptinae</taxon>
        <taxon>Sarcoptes</taxon>
    </lineage>
</organism>
<dbReference type="EMBL" id="WVUK01000038">
    <property type="protein sequence ID" value="KAF7496106.1"/>
    <property type="molecule type" value="Genomic_DNA"/>
</dbReference>
<gene>
    <name evidence="3" type="ORF">SSS_567</name>
</gene>
<keyword evidence="1" id="KW-0175">Coiled coil</keyword>
<accession>A0A834RG57</accession>
<dbReference type="Proteomes" id="UP000070412">
    <property type="component" value="Unassembled WGS sequence"/>
</dbReference>
<evidence type="ECO:0000313" key="5">
    <source>
        <dbReference type="Proteomes" id="UP000070412"/>
    </source>
</evidence>